<evidence type="ECO:0000256" key="2">
    <source>
        <dbReference type="ARBA" id="ARBA00010400"/>
    </source>
</evidence>
<keyword evidence="3 5" id="KW-0964">Secreted</keyword>
<keyword evidence="4 5" id="KW-0732">Signal</keyword>
<organism evidence="6 7">
    <name type="scientific">Phytophthora sojae (strain P6497)</name>
    <name type="common">Soybean stem and root rot agent</name>
    <name type="synonym">Phytophthora megasperma f. sp. glycines</name>
    <dbReference type="NCBI Taxonomy" id="1094619"/>
    <lineage>
        <taxon>Eukaryota</taxon>
        <taxon>Sar</taxon>
        <taxon>Stramenopiles</taxon>
        <taxon>Oomycota</taxon>
        <taxon>Peronosporomycetes</taxon>
        <taxon>Peronosporales</taxon>
        <taxon>Peronosporaceae</taxon>
        <taxon>Phytophthora</taxon>
    </lineage>
</organism>
<dbReference type="GeneID" id="20640340"/>
<feature type="signal peptide" evidence="5">
    <location>
        <begin position="1"/>
        <end position="20"/>
    </location>
</feature>
<comment type="similarity">
    <text evidence="2 5">Belongs to the RxLR effector family.</text>
</comment>
<dbReference type="EMBL" id="JH159155">
    <property type="protein sequence ID" value="EGZ15712.1"/>
    <property type="molecule type" value="Genomic_DNA"/>
</dbReference>
<dbReference type="Proteomes" id="UP000002640">
    <property type="component" value="Unassembled WGS sequence"/>
</dbReference>
<dbReference type="KEGG" id="psoj:PHYSODRAFT_286361"/>
<proteinExistence type="inferred from homology"/>
<accession>G4ZNA2</accession>
<evidence type="ECO:0000256" key="1">
    <source>
        <dbReference type="ARBA" id="ARBA00004613"/>
    </source>
</evidence>
<comment type="subcellular location">
    <subcellularLocation>
        <location evidence="1 5">Secreted</location>
    </subcellularLocation>
</comment>
<name>G4ZNA2_PHYSP</name>
<feature type="chain" id="PRO_5044975868" description="RxLR effector protein" evidence="5">
    <location>
        <begin position="21"/>
        <end position="146"/>
    </location>
</feature>
<dbReference type="AlphaFoldDB" id="G4ZNA2"/>
<dbReference type="InterPro" id="IPR031825">
    <property type="entry name" value="RXLR"/>
</dbReference>
<evidence type="ECO:0000313" key="7">
    <source>
        <dbReference type="Proteomes" id="UP000002640"/>
    </source>
</evidence>
<keyword evidence="7" id="KW-1185">Reference proteome</keyword>
<dbReference type="Pfam" id="PF16810">
    <property type="entry name" value="RXLR"/>
    <property type="match status" value="1"/>
</dbReference>
<reference evidence="6 7" key="1">
    <citation type="journal article" date="2006" name="Science">
        <title>Phytophthora genome sequences uncover evolutionary origins and mechanisms of pathogenesis.</title>
        <authorList>
            <person name="Tyler B.M."/>
            <person name="Tripathy S."/>
            <person name="Zhang X."/>
            <person name="Dehal P."/>
            <person name="Jiang R.H."/>
            <person name="Aerts A."/>
            <person name="Arredondo F.D."/>
            <person name="Baxter L."/>
            <person name="Bensasson D."/>
            <person name="Beynon J.L."/>
            <person name="Chapman J."/>
            <person name="Damasceno C.M."/>
            <person name="Dorrance A.E."/>
            <person name="Dou D."/>
            <person name="Dickerman A.W."/>
            <person name="Dubchak I.L."/>
            <person name="Garbelotto M."/>
            <person name="Gijzen M."/>
            <person name="Gordon S.G."/>
            <person name="Govers F."/>
            <person name="Grunwald N.J."/>
            <person name="Huang W."/>
            <person name="Ivors K.L."/>
            <person name="Jones R.W."/>
            <person name="Kamoun S."/>
            <person name="Krampis K."/>
            <person name="Lamour K.H."/>
            <person name="Lee M.K."/>
            <person name="McDonald W.H."/>
            <person name="Medina M."/>
            <person name="Meijer H.J."/>
            <person name="Nordberg E.K."/>
            <person name="Maclean D.J."/>
            <person name="Ospina-Giraldo M.D."/>
            <person name="Morris P.F."/>
            <person name="Phuntumart V."/>
            <person name="Putnam N.H."/>
            <person name="Rash S."/>
            <person name="Rose J.K."/>
            <person name="Sakihama Y."/>
            <person name="Salamov A.A."/>
            <person name="Savidor A."/>
            <person name="Scheuring C.F."/>
            <person name="Smith B.M."/>
            <person name="Sobral B.W."/>
            <person name="Terry A."/>
            <person name="Torto-Alalibo T.A."/>
            <person name="Win J."/>
            <person name="Xu Z."/>
            <person name="Zhang H."/>
            <person name="Grigoriev I.V."/>
            <person name="Rokhsar D.S."/>
            <person name="Boore J.L."/>
        </authorList>
    </citation>
    <scope>NUCLEOTIDE SEQUENCE [LARGE SCALE GENOMIC DNA]</scope>
    <source>
        <strain evidence="6 7">P6497</strain>
    </source>
</reference>
<dbReference type="RefSeq" id="XP_009529461.1">
    <property type="nucleotide sequence ID" value="XM_009531166.1"/>
</dbReference>
<protein>
    <recommendedName>
        <fullName evidence="5">RxLR effector protein</fullName>
    </recommendedName>
</protein>
<comment type="function">
    <text evidence="5">Effector that suppresses plant defense responses during pathogen infection.</text>
</comment>
<gene>
    <name evidence="6" type="ORF">PHYSODRAFT_286361</name>
</gene>
<evidence type="ECO:0000313" key="6">
    <source>
        <dbReference type="EMBL" id="EGZ15712.1"/>
    </source>
</evidence>
<evidence type="ECO:0000256" key="5">
    <source>
        <dbReference type="RuleBase" id="RU367124"/>
    </source>
</evidence>
<dbReference type="SMR" id="G4ZNA2"/>
<comment type="domain">
    <text evidence="5">The RxLR-dEER motif acts to carry the protein into the host cell cytoplasm through binding to cell surface phosphatidylinositol-3-phosphate.</text>
</comment>
<evidence type="ECO:0000256" key="4">
    <source>
        <dbReference type="ARBA" id="ARBA00022729"/>
    </source>
</evidence>
<sequence>MKRYFAVLAVFLATATKALSTAVDSKHADPFGARPTRFLRDVALTEEVNGGSEERGLMDQLAKKWRSRSSTNNQLHKTWLKEGESPQSLFRQYGWKGKSIEELKLDPNYQRYEGFDELWTLKQQKKGSVLTPEKWAKLMKKEQKKN</sequence>
<evidence type="ECO:0000256" key="3">
    <source>
        <dbReference type="ARBA" id="ARBA00022525"/>
    </source>
</evidence>
<dbReference type="InParanoid" id="G4ZNA2"/>